<evidence type="ECO:0000256" key="3">
    <source>
        <dbReference type="ARBA" id="ARBA00022963"/>
    </source>
</evidence>
<evidence type="ECO:0000256" key="7">
    <source>
        <dbReference type="RuleBase" id="RU361133"/>
    </source>
</evidence>
<dbReference type="PANTHER" id="PTHR10336">
    <property type="entry name" value="PHOSPHOINOSITIDE-SPECIFIC PHOSPHOLIPASE C FAMILY PROTEIN"/>
    <property type="match status" value="1"/>
</dbReference>
<evidence type="ECO:0000256" key="6">
    <source>
        <dbReference type="ARBA" id="ARBA00059664"/>
    </source>
</evidence>
<comment type="caution">
    <text evidence="11">The sequence shown here is derived from an EMBL/GenBank/DDBJ whole genome shotgun (WGS) entry which is preliminary data.</text>
</comment>
<dbReference type="AlphaFoldDB" id="A0A9P7MZ93"/>
<keyword evidence="2 7" id="KW-0378">Hydrolase</keyword>
<feature type="compositionally biased region" description="Basic and acidic residues" evidence="8">
    <location>
        <begin position="174"/>
        <end position="183"/>
    </location>
</feature>
<dbReference type="SUPFAM" id="SSF49562">
    <property type="entry name" value="C2 domain (Calcium/lipid-binding domain, CaLB)"/>
    <property type="match status" value="1"/>
</dbReference>
<dbReference type="InterPro" id="IPR035892">
    <property type="entry name" value="C2_domain_sf"/>
</dbReference>
<evidence type="ECO:0000256" key="1">
    <source>
        <dbReference type="ARBA" id="ARBA00001195"/>
    </source>
</evidence>
<dbReference type="CDD" id="cd00275">
    <property type="entry name" value="C2_PLC_like"/>
    <property type="match status" value="1"/>
</dbReference>
<dbReference type="CDD" id="cd08598">
    <property type="entry name" value="PI-PLC1c_yeast"/>
    <property type="match status" value="1"/>
</dbReference>
<accession>A0A9P7MZ93</accession>
<feature type="region of interest" description="Disordered" evidence="8">
    <location>
        <begin position="162"/>
        <end position="187"/>
    </location>
</feature>
<keyword evidence="5" id="KW-0807">Transducer</keyword>
<proteinExistence type="predicted"/>
<dbReference type="SMART" id="SM00149">
    <property type="entry name" value="PLCYc"/>
    <property type="match status" value="1"/>
</dbReference>
<feature type="region of interest" description="Disordered" evidence="8">
    <location>
        <begin position="342"/>
        <end position="368"/>
    </location>
</feature>
<keyword evidence="4 7" id="KW-0443">Lipid metabolism</keyword>
<protein>
    <recommendedName>
        <fullName evidence="7">Phosphoinositide phospholipase C</fullName>
        <ecNumber evidence="7">3.1.4.11</ecNumber>
    </recommendedName>
</protein>
<sequence>MSGVQQQPIDALRQAGGGASQALKATPTLNATVISYLKRVFLTHADQDRKWSAGQIRRFIQHVQRNDDATPAAARLFGEDDGEGRIDVNDFLAYMTSEDSAITLPWKTCDLSWPLPSYFISSSHNTYLSGNQLYSDSTTDAYTNVLLRGCRCVEIDVWDGDESDLSSESSSDDEATHASDHLEKPKKRHAFSKLKHIIPGSLSAKLEKTSLGKERKSRSTSRGELEAEPVTSVGDGAPNVMPEVAAFEPRVLHGYTLTKDVSFRHVCEAIRDSAFTVSDLPLIISLEVHCGAEQQLMMVNIMKEAWKDMLVREDEVKEGALPSPNELRRKILIKVKYTPPDAPTTLEADSGEDDGLPSDKPPAKKPSKVIPELSKLGIYTRAVSFKTWTQAEASMPAHIFSLAENKFLEHREKHGTKLFSHNKDYLLRAYPSGLRIRSSNLMPTIFWGSGAQIVALNWQQTDAGMMLNEGMFSGTGGYVLKPHGHRPSSSSGSTSNTMAYKTLNLNITFLAAQSLPIPPGDNSSKSFRPYVKTELHVDACNSHALGRASSTDSRDTSIRHKARTRTHKGTDIDLGSQQISFPEVDGIIEELTFVRFMVRDDEIGIDDLSAWACVRLDRLGQGYRFIHLLDAKGRLTEGNILVKVEKTLTEDSAPV</sequence>
<evidence type="ECO:0000256" key="2">
    <source>
        <dbReference type="ARBA" id="ARBA00022801"/>
    </source>
</evidence>
<dbReference type="Pfam" id="PF00388">
    <property type="entry name" value="PI-PLC-X"/>
    <property type="match status" value="1"/>
</dbReference>
<dbReference type="PROSITE" id="PS50008">
    <property type="entry name" value="PIPLC_Y_DOMAIN"/>
    <property type="match status" value="1"/>
</dbReference>
<dbReference type="SMART" id="SM00148">
    <property type="entry name" value="PLCXc"/>
    <property type="match status" value="1"/>
</dbReference>
<dbReference type="FunFam" id="3.20.20.190:FF:000039">
    <property type="entry name" value="Phosphoinositide phospholipase C"/>
    <property type="match status" value="1"/>
</dbReference>
<feature type="domain" description="C2" evidence="9">
    <location>
        <begin position="486"/>
        <end position="630"/>
    </location>
</feature>
<feature type="domain" description="PI-PLC Y-box" evidence="10">
    <location>
        <begin position="373"/>
        <end position="486"/>
    </location>
</feature>
<dbReference type="EMBL" id="SRPS01000019">
    <property type="protein sequence ID" value="KAG5976016.1"/>
    <property type="molecule type" value="Genomic_DNA"/>
</dbReference>
<dbReference type="Pfam" id="PF23617">
    <property type="entry name" value="EF-hand_15"/>
    <property type="match status" value="1"/>
</dbReference>
<dbReference type="GO" id="GO:0004435">
    <property type="term" value="F:phosphatidylinositol-4,5-bisphosphate phospholipase C activity"/>
    <property type="evidence" value="ECO:0007669"/>
    <property type="project" value="UniProtKB-EC"/>
</dbReference>
<evidence type="ECO:0000256" key="5">
    <source>
        <dbReference type="ARBA" id="ARBA00023224"/>
    </source>
</evidence>
<dbReference type="PROSITE" id="PS50004">
    <property type="entry name" value="C2"/>
    <property type="match status" value="1"/>
</dbReference>
<dbReference type="InterPro" id="IPR001192">
    <property type="entry name" value="PI-PLC_fam"/>
</dbReference>
<comment type="function">
    <text evidence="6">The production of the second messenger molecules diacylglycerol (DAG) and inositol 1,4,5-trisphosphate (IP3) is mediated by activated phosphatidylinositol-specific phospholipase C enzymes.</text>
</comment>
<evidence type="ECO:0000313" key="12">
    <source>
        <dbReference type="Proteomes" id="UP000784919"/>
    </source>
</evidence>
<dbReference type="Gene3D" id="3.20.20.190">
    <property type="entry name" value="Phosphatidylinositol (PI) phosphodiesterase"/>
    <property type="match status" value="2"/>
</dbReference>
<comment type="catalytic activity">
    <reaction evidence="1 7">
        <text>a 1,2-diacyl-sn-glycero-3-phospho-(1D-myo-inositol-4,5-bisphosphate) + H2O = 1D-myo-inositol 1,4,5-trisphosphate + a 1,2-diacyl-sn-glycerol + H(+)</text>
        <dbReference type="Rhea" id="RHEA:33179"/>
        <dbReference type="ChEBI" id="CHEBI:15377"/>
        <dbReference type="ChEBI" id="CHEBI:15378"/>
        <dbReference type="ChEBI" id="CHEBI:17815"/>
        <dbReference type="ChEBI" id="CHEBI:58456"/>
        <dbReference type="ChEBI" id="CHEBI:203600"/>
        <dbReference type="EC" id="3.1.4.11"/>
    </reaction>
</comment>
<dbReference type="InterPro" id="IPR000909">
    <property type="entry name" value="PLipase_C_PInositol-sp_X_dom"/>
</dbReference>
<reference evidence="11" key="1">
    <citation type="journal article" date="2020" name="bioRxiv">
        <title>Whole genome comparisons of ergot fungi reveals the divergence and evolution of species within the genus Claviceps are the result of varying mechanisms driving genome evolution and host range expansion.</title>
        <authorList>
            <person name="Wyka S.A."/>
            <person name="Mondo S.J."/>
            <person name="Liu M."/>
            <person name="Dettman J."/>
            <person name="Nalam V."/>
            <person name="Broders K.D."/>
        </authorList>
    </citation>
    <scope>NUCLEOTIDE SEQUENCE</scope>
    <source>
        <strain evidence="11">CCC 1102</strain>
    </source>
</reference>
<gene>
    <name evidence="11" type="ORF">E4U56_002681</name>
</gene>
<dbReference type="GO" id="GO:0016042">
    <property type="term" value="P:lipid catabolic process"/>
    <property type="evidence" value="ECO:0007669"/>
    <property type="project" value="UniProtKB-KW"/>
</dbReference>
<evidence type="ECO:0000259" key="10">
    <source>
        <dbReference type="PROSITE" id="PS50008"/>
    </source>
</evidence>
<dbReference type="InterPro" id="IPR056584">
    <property type="entry name" value="EF-hand_15"/>
</dbReference>
<dbReference type="PANTHER" id="PTHR10336:SF82">
    <property type="entry name" value="PHOSPHOINOSITIDE PHOSPHOLIPASE C"/>
    <property type="match status" value="1"/>
</dbReference>
<dbReference type="OrthoDB" id="269822at2759"/>
<dbReference type="SUPFAM" id="SSF51695">
    <property type="entry name" value="PLC-like phosphodiesterases"/>
    <property type="match status" value="1"/>
</dbReference>
<dbReference type="InterPro" id="IPR001711">
    <property type="entry name" value="PLipase_C_Pinositol-sp_Y"/>
</dbReference>
<feature type="region of interest" description="Disordered" evidence="8">
    <location>
        <begin position="208"/>
        <end position="237"/>
    </location>
</feature>
<dbReference type="InterPro" id="IPR000008">
    <property type="entry name" value="C2_dom"/>
</dbReference>
<dbReference type="Gene3D" id="2.60.40.150">
    <property type="entry name" value="C2 domain"/>
    <property type="match status" value="1"/>
</dbReference>
<dbReference type="GO" id="GO:0048015">
    <property type="term" value="P:phosphatidylinositol-mediated signaling"/>
    <property type="evidence" value="ECO:0007669"/>
    <property type="project" value="TreeGrafter"/>
</dbReference>
<dbReference type="PROSITE" id="PS50007">
    <property type="entry name" value="PIPLC_X_DOMAIN"/>
    <property type="match status" value="1"/>
</dbReference>
<organism evidence="11 12">
    <name type="scientific">Claviceps arundinis</name>
    <dbReference type="NCBI Taxonomy" id="1623583"/>
    <lineage>
        <taxon>Eukaryota</taxon>
        <taxon>Fungi</taxon>
        <taxon>Dikarya</taxon>
        <taxon>Ascomycota</taxon>
        <taxon>Pezizomycotina</taxon>
        <taxon>Sordariomycetes</taxon>
        <taxon>Hypocreomycetidae</taxon>
        <taxon>Hypocreales</taxon>
        <taxon>Clavicipitaceae</taxon>
        <taxon>Claviceps</taxon>
    </lineage>
</organism>
<dbReference type="EC" id="3.1.4.11" evidence="7"/>
<evidence type="ECO:0000259" key="9">
    <source>
        <dbReference type="PROSITE" id="PS50004"/>
    </source>
</evidence>
<evidence type="ECO:0000256" key="4">
    <source>
        <dbReference type="ARBA" id="ARBA00023098"/>
    </source>
</evidence>
<dbReference type="InterPro" id="IPR017946">
    <property type="entry name" value="PLC-like_Pdiesterase_TIM-brl"/>
</dbReference>
<dbReference type="PRINTS" id="PR00390">
    <property type="entry name" value="PHPHLIPASEC"/>
</dbReference>
<dbReference type="GO" id="GO:0051209">
    <property type="term" value="P:release of sequestered calcium ion into cytosol"/>
    <property type="evidence" value="ECO:0007669"/>
    <property type="project" value="TreeGrafter"/>
</dbReference>
<feature type="compositionally biased region" description="Acidic residues" evidence="8">
    <location>
        <begin position="162"/>
        <end position="173"/>
    </location>
</feature>
<dbReference type="Proteomes" id="UP000784919">
    <property type="component" value="Unassembled WGS sequence"/>
</dbReference>
<dbReference type="Pfam" id="PF00387">
    <property type="entry name" value="PI-PLC-Y"/>
    <property type="match status" value="1"/>
</dbReference>
<keyword evidence="3 7" id="KW-0442">Lipid degradation</keyword>
<name>A0A9P7MZ93_9HYPO</name>
<evidence type="ECO:0000313" key="11">
    <source>
        <dbReference type="EMBL" id="KAG5976016.1"/>
    </source>
</evidence>
<evidence type="ECO:0000256" key="8">
    <source>
        <dbReference type="SAM" id="MobiDB-lite"/>
    </source>
</evidence>